<proteinExistence type="predicted"/>
<evidence type="ECO:0000313" key="3">
    <source>
        <dbReference type="Proteomes" id="UP000007947"/>
    </source>
</evidence>
<reference evidence="2 3" key="1">
    <citation type="submission" date="2011-05" db="EMBL/GenBank/DDBJ databases">
        <title>Whole genome sequence of Microlunatus phosphovorus NM-1.</title>
        <authorList>
            <person name="Hosoyama A."/>
            <person name="Sasaki K."/>
            <person name="Harada T."/>
            <person name="Igarashi R."/>
            <person name="Kawakoshi A."/>
            <person name="Sasagawa M."/>
            <person name="Fukada J."/>
            <person name="Nakamura S."/>
            <person name="Katano Y."/>
            <person name="Hanada S."/>
            <person name="Kamagata Y."/>
            <person name="Nakamura N."/>
            <person name="Yamazaki S."/>
            <person name="Fujita N."/>
        </authorList>
    </citation>
    <scope>NUCLEOTIDE SEQUENCE [LARGE SCALE GENOMIC DNA]</scope>
    <source>
        <strain evidence="3">ATCC 700054 / DSM 10555 / JCM 9379 / NBRC 101784 / NCIMB 13414 / VKM Ac-1990 / NM-1</strain>
    </source>
</reference>
<dbReference type="EMBL" id="AP012204">
    <property type="protein sequence ID" value="BAK37761.1"/>
    <property type="molecule type" value="Genomic_DNA"/>
</dbReference>
<name>F5XF23_MICPN</name>
<dbReference type="RefSeq" id="WP_013865585.1">
    <property type="nucleotide sequence ID" value="NC_015635.1"/>
</dbReference>
<sequence length="215" mass="22898">MTTTTTRRPTPAQDRKAAIESEYAPLYAAAGLTDLAVESIKNLVLATQEKATKQLTEWQGSFAGLQSKGSEQAKHAGEFVRALPEQVKALPEQLKTLPETTKARIEELDKQRKEFLAEATVTYGDLAGRGKKVIDDSVIAVRKTSADVQSDVEEKVDEVREDVAAAVDPEMAEAAREAESAKRSAAAKKAAATRKANKAAAAKKAAGSADTETAA</sequence>
<feature type="compositionally biased region" description="Basic and acidic residues" evidence="1">
    <location>
        <begin position="173"/>
        <end position="182"/>
    </location>
</feature>
<dbReference type="STRING" id="1032480.MLP_47470"/>
<evidence type="ECO:0000256" key="1">
    <source>
        <dbReference type="SAM" id="MobiDB-lite"/>
    </source>
</evidence>
<dbReference type="InterPro" id="IPR006983">
    <property type="entry name" value="MbeD_MobD"/>
</dbReference>
<feature type="compositionally biased region" description="Low complexity" evidence="1">
    <location>
        <begin position="198"/>
        <end position="209"/>
    </location>
</feature>
<evidence type="ECO:0000313" key="2">
    <source>
        <dbReference type="EMBL" id="BAK37761.1"/>
    </source>
</evidence>
<dbReference type="AlphaFoldDB" id="F5XF23"/>
<dbReference type="OrthoDB" id="9984790at2"/>
<keyword evidence="3" id="KW-1185">Reference proteome</keyword>
<evidence type="ECO:0008006" key="4">
    <source>
        <dbReference type="Google" id="ProtNLM"/>
    </source>
</evidence>
<protein>
    <recommendedName>
        <fullName evidence="4">Heparin-binding hemagglutinin</fullName>
    </recommendedName>
</protein>
<accession>F5XF23</accession>
<dbReference type="HOGENOM" id="CLU_1282004_0_0_11"/>
<dbReference type="Pfam" id="PF04899">
    <property type="entry name" value="MbeD_MobD"/>
    <property type="match status" value="1"/>
</dbReference>
<feature type="region of interest" description="Disordered" evidence="1">
    <location>
        <begin position="171"/>
        <end position="215"/>
    </location>
</feature>
<dbReference type="KEGG" id="mph:MLP_47470"/>
<organism evidence="2 3">
    <name type="scientific">Microlunatus phosphovorus (strain ATCC 700054 / DSM 10555 / JCM 9379 / NBRC 101784 / NCIMB 13414 / VKM Ac-1990 / NM-1)</name>
    <dbReference type="NCBI Taxonomy" id="1032480"/>
    <lineage>
        <taxon>Bacteria</taxon>
        <taxon>Bacillati</taxon>
        <taxon>Actinomycetota</taxon>
        <taxon>Actinomycetes</taxon>
        <taxon>Propionibacteriales</taxon>
        <taxon>Propionibacteriaceae</taxon>
        <taxon>Microlunatus</taxon>
    </lineage>
</organism>
<gene>
    <name evidence="2" type="ordered locus">MLP_47470</name>
</gene>
<dbReference type="Proteomes" id="UP000007947">
    <property type="component" value="Chromosome"/>
</dbReference>